<protein>
    <submittedName>
        <fullName evidence="4">C4-type zinc ribbon domain-containing protein</fullName>
    </submittedName>
</protein>
<evidence type="ECO:0000313" key="5">
    <source>
        <dbReference type="Proteomes" id="UP001207930"/>
    </source>
</evidence>
<dbReference type="Pfam" id="PF24481">
    <property type="entry name" value="CT398_CC"/>
    <property type="match status" value="1"/>
</dbReference>
<feature type="domain" description="CT398-like coiled coil hairpin" evidence="3">
    <location>
        <begin position="11"/>
        <end position="186"/>
    </location>
</feature>
<dbReference type="Gene3D" id="1.10.287.1490">
    <property type="match status" value="1"/>
</dbReference>
<dbReference type="Pfam" id="PF02591">
    <property type="entry name" value="Zn_ribbon_9"/>
    <property type="match status" value="1"/>
</dbReference>
<dbReference type="EMBL" id="JAPDDS010000011">
    <property type="protein sequence ID" value="MCW1886605.1"/>
    <property type="molecule type" value="Genomic_DNA"/>
</dbReference>
<gene>
    <name evidence="4" type="ORF">OKA04_17840</name>
</gene>
<name>A0ABT3FSS4_9BACT</name>
<sequence length="234" mass="25742">MLPSIQALLVLQDRDRRLRSLAEDLAKIPKDEARAKDKLAGDNAAVAKAKEGVQANEIEIKKAELDVGTRKTTIVRLKTQQFETRKNDEFTALGNEIVRYEKEVDGLETKELELMERADALRATLSEAEAALAKTKRLVDEDLVALADRKKRLEADAAEVQVERDRLATEAPPAQLPLYERLLKNKNGVAVAPVIAGKCTGCHIKVVASTLVKVKANAEGVQCESCGRLLYDGE</sequence>
<feature type="coiled-coil region" evidence="1">
    <location>
        <begin position="90"/>
        <end position="170"/>
    </location>
</feature>
<dbReference type="InterPro" id="IPR056003">
    <property type="entry name" value="CT398_CC_hairpin"/>
</dbReference>
<feature type="domain" description="C4-type zinc ribbon" evidence="2">
    <location>
        <begin position="198"/>
        <end position="230"/>
    </location>
</feature>
<dbReference type="RefSeq" id="WP_264502561.1">
    <property type="nucleotide sequence ID" value="NZ_JAPDDS010000011.1"/>
</dbReference>
<evidence type="ECO:0000259" key="2">
    <source>
        <dbReference type="Pfam" id="PF02591"/>
    </source>
</evidence>
<dbReference type="InterPro" id="IPR003743">
    <property type="entry name" value="Zf-RING_7"/>
</dbReference>
<reference evidence="4 5" key="1">
    <citation type="submission" date="2022-10" db="EMBL/GenBank/DDBJ databases">
        <title>Luteolibacter flavescens strain MCCC 1K03193, whole genome shotgun sequencing project.</title>
        <authorList>
            <person name="Zhao G."/>
            <person name="Shen L."/>
        </authorList>
    </citation>
    <scope>NUCLEOTIDE SEQUENCE [LARGE SCALE GENOMIC DNA]</scope>
    <source>
        <strain evidence="4 5">MCCC 1K03193</strain>
    </source>
</reference>
<evidence type="ECO:0000313" key="4">
    <source>
        <dbReference type="EMBL" id="MCW1886605.1"/>
    </source>
</evidence>
<proteinExistence type="predicted"/>
<evidence type="ECO:0000256" key="1">
    <source>
        <dbReference type="SAM" id="Coils"/>
    </source>
</evidence>
<accession>A0ABT3FSS4</accession>
<organism evidence="4 5">
    <name type="scientific">Luteolibacter flavescens</name>
    <dbReference type="NCBI Taxonomy" id="1859460"/>
    <lineage>
        <taxon>Bacteria</taxon>
        <taxon>Pseudomonadati</taxon>
        <taxon>Verrucomicrobiota</taxon>
        <taxon>Verrucomicrobiia</taxon>
        <taxon>Verrucomicrobiales</taxon>
        <taxon>Verrucomicrobiaceae</taxon>
        <taxon>Luteolibacter</taxon>
    </lineage>
</organism>
<dbReference type="Proteomes" id="UP001207930">
    <property type="component" value="Unassembled WGS sequence"/>
</dbReference>
<keyword evidence="1" id="KW-0175">Coiled coil</keyword>
<keyword evidence="5" id="KW-1185">Reference proteome</keyword>
<comment type="caution">
    <text evidence="4">The sequence shown here is derived from an EMBL/GenBank/DDBJ whole genome shotgun (WGS) entry which is preliminary data.</text>
</comment>
<evidence type="ECO:0000259" key="3">
    <source>
        <dbReference type="Pfam" id="PF24481"/>
    </source>
</evidence>